<organism evidence="4 5">
    <name type="scientific">Nocardia fluminea</name>
    <dbReference type="NCBI Taxonomy" id="134984"/>
    <lineage>
        <taxon>Bacteria</taxon>
        <taxon>Bacillati</taxon>
        <taxon>Actinomycetota</taxon>
        <taxon>Actinomycetes</taxon>
        <taxon>Mycobacteriales</taxon>
        <taxon>Nocardiaceae</taxon>
        <taxon>Nocardia</taxon>
    </lineage>
</organism>
<comment type="similarity">
    <text evidence="1">Belongs to the NodU/CmcH family.</text>
</comment>
<comment type="caution">
    <text evidence="4">The sequence shown here is derived from an EMBL/GenBank/DDBJ whole genome shotgun (WGS) entry which is preliminary data.</text>
</comment>
<dbReference type="InterPro" id="IPR038152">
    <property type="entry name" value="Carbam_trans_C_sf"/>
</dbReference>
<dbReference type="EMBL" id="PJMW01000002">
    <property type="protein sequence ID" value="PKV80477.1"/>
    <property type="molecule type" value="Genomic_DNA"/>
</dbReference>
<dbReference type="Pfam" id="PF02543">
    <property type="entry name" value="Carbam_trans_N"/>
    <property type="match status" value="1"/>
</dbReference>
<gene>
    <name evidence="4" type="ORF">ATK86_4905</name>
</gene>
<evidence type="ECO:0000313" key="5">
    <source>
        <dbReference type="Proteomes" id="UP000233766"/>
    </source>
</evidence>
<accession>A0A2N3VFU2</accession>
<dbReference type="OrthoDB" id="9780777at2"/>
<dbReference type="Pfam" id="PF16861">
    <property type="entry name" value="Carbam_trans_C"/>
    <property type="match status" value="1"/>
</dbReference>
<reference evidence="4 5" key="1">
    <citation type="submission" date="2017-12" db="EMBL/GenBank/DDBJ databases">
        <title>Sequencing the genomes of 1000 Actinobacteria strains.</title>
        <authorList>
            <person name="Klenk H.-P."/>
        </authorList>
    </citation>
    <scope>NUCLEOTIDE SEQUENCE [LARGE SCALE GENOMIC DNA]</scope>
    <source>
        <strain evidence="4 5">DSM 44489</strain>
    </source>
</reference>
<dbReference type="PANTHER" id="PTHR34847">
    <property type="entry name" value="NODULATION PROTEIN U"/>
    <property type="match status" value="1"/>
</dbReference>
<dbReference type="Proteomes" id="UP000233766">
    <property type="component" value="Unassembled WGS sequence"/>
</dbReference>
<evidence type="ECO:0000313" key="4">
    <source>
        <dbReference type="EMBL" id="PKV80477.1"/>
    </source>
</evidence>
<feature type="domain" description="Carbamoyltransferase C-terminal" evidence="3">
    <location>
        <begin position="387"/>
        <end position="551"/>
    </location>
</feature>
<dbReference type="InterPro" id="IPR031730">
    <property type="entry name" value="Carbam_trans_C"/>
</dbReference>
<evidence type="ECO:0000259" key="3">
    <source>
        <dbReference type="Pfam" id="PF16861"/>
    </source>
</evidence>
<dbReference type="RefSeq" id="WP_101466407.1">
    <property type="nucleotide sequence ID" value="NZ_PJMW01000002.1"/>
</dbReference>
<dbReference type="Gene3D" id="3.30.420.40">
    <property type="match status" value="1"/>
</dbReference>
<proteinExistence type="inferred from homology"/>
<name>A0A2N3VFU2_9NOCA</name>
<protein>
    <submittedName>
        <fullName evidence="4">Carbamoyltransferase-like protein</fullName>
    </submittedName>
</protein>
<keyword evidence="4" id="KW-0808">Transferase</keyword>
<sequence length="641" mass="70997">MIEGLYLSTFFDIGPLKNLLDIRLRHDHGAALWELDNGTLRLRRYWEFERISGLKQHSRALYDQNQARHLLQHLLAEEDADLRDVVEIWGTPGIETSTNYQRTFGSAYAFHGMAHLMTALFCQNPAPLTEPMVAMSLDAGPDCLFEPDAYDRHYYPGCVIDERGLRMFPCESPGRLWSYASKKFGLREGTLMALASASDDDAELDLTVFDRQPLLDLSARRAAADIVDTIDSHVRSYRRTGRSAATPGAGPLTPAELHVSAVMQLIARLSLRIVRRNLDLAETEYGADLAASRLALAGGFALNCPTNSQLLQDVPFTGYQIPPCTSDSGIALGTGLAAFYPQLRSGAISTAFDTAYYGQGPGDLAEELDQVSDLVDNIEPISADGVAELLAREGIIAWVNGTAEIGPRALGNRSLLADPRSLEVKNRLNQIKQRQWWRPVAPLVLDQDGPDYFRDYRHSPYMLLNFHTTAHAQATVPGVLHLDHSARAQSVSARTNPDLARVLHSFKRQTGVSILGNTSLNDADEPIINRLSEAVHFAAGKGIRSLVANATTLITLHDNTNHYAGPRPRQRRFFETPAGADTSAVVRELNPHDLDQRELTYFYDNPALFGTTDIRIADDAKDVRSRTEAYLRENPGALDRR</sequence>
<evidence type="ECO:0000259" key="2">
    <source>
        <dbReference type="Pfam" id="PF02543"/>
    </source>
</evidence>
<dbReference type="InterPro" id="IPR003696">
    <property type="entry name" value="Carbtransf_dom"/>
</dbReference>
<dbReference type="AlphaFoldDB" id="A0A2N3VFU2"/>
<dbReference type="Gene3D" id="3.90.870.20">
    <property type="entry name" value="Carbamoyltransferase, C-terminal domain"/>
    <property type="match status" value="1"/>
</dbReference>
<dbReference type="PANTHER" id="PTHR34847:SF1">
    <property type="entry name" value="NODULATION PROTEIN U"/>
    <property type="match status" value="1"/>
</dbReference>
<evidence type="ECO:0000256" key="1">
    <source>
        <dbReference type="ARBA" id="ARBA00006129"/>
    </source>
</evidence>
<dbReference type="GO" id="GO:0016740">
    <property type="term" value="F:transferase activity"/>
    <property type="evidence" value="ECO:0007669"/>
    <property type="project" value="UniProtKB-KW"/>
</dbReference>
<dbReference type="InterPro" id="IPR051338">
    <property type="entry name" value="NodU/CmcH_Carbamoyltrnsfr"/>
</dbReference>
<feature type="domain" description="Carbamoyltransferase" evidence="2">
    <location>
        <begin position="287"/>
        <end position="334"/>
    </location>
</feature>
<keyword evidence="5" id="KW-1185">Reference proteome</keyword>